<evidence type="ECO:0000313" key="2">
    <source>
        <dbReference type="Proteomes" id="UP000265520"/>
    </source>
</evidence>
<sequence length="58" mass="6088">QESANTATTVTKLHTVVTAPTEEGIGSQGPVTVVTLLYKAVTDLTEANASFGFWFSLS</sequence>
<dbReference type="Proteomes" id="UP000265520">
    <property type="component" value="Unassembled WGS sequence"/>
</dbReference>
<dbReference type="AlphaFoldDB" id="A0A392VWT7"/>
<reference evidence="1 2" key="1">
    <citation type="journal article" date="2018" name="Front. Plant Sci.">
        <title>Red Clover (Trifolium pratense) and Zigzag Clover (T. medium) - A Picture of Genomic Similarities and Differences.</title>
        <authorList>
            <person name="Dluhosova J."/>
            <person name="Istvanek J."/>
            <person name="Nedelnik J."/>
            <person name="Repkova J."/>
        </authorList>
    </citation>
    <scope>NUCLEOTIDE SEQUENCE [LARGE SCALE GENOMIC DNA]</scope>
    <source>
        <strain evidence="2">cv. 10/8</strain>
        <tissue evidence="1">Leaf</tissue>
    </source>
</reference>
<evidence type="ECO:0000313" key="1">
    <source>
        <dbReference type="EMBL" id="MCI91451.1"/>
    </source>
</evidence>
<accession>A0A392VWT7</accession>
<feature type="non-terminal residue" evidence="1">
    <location>
        <position position="1"/>
    </location>
</feature>
<protein>
    <submittedName>
        <fullName evidence="1">Uncharacterized protein</fullName>
    </submittedName>
</protein>
<name>A0A392VWT7_9FABA</name>
<organism evidence="1 2">
    <name type="scientific">Trifolium medium</name>
    <dbReference type="NCBI Taxonomy" id="97028"/>
    <lineage>
        <taxon>Eukaryota</taxon>
        <taxon>Viridiplantae</taxon>
        <taxon>Streptophyta</taxon>
        <taxon>Embryophyta</taxon>
        <taxon>Tracheophyta</taxon>
        <taxon>Spermatophyta</taxon>
        <taxon>Magnoliopsida</taxon>
        <taxon>eudicotyledons</taxon>
        <taxon>Gunneridae</taxon>
        <taxon>Pentapetalae</taxon>
        <taxon>rosids</taxon>
        <taxon>fabids</taxon>
        <taxon>Fabales</taxon>
        <taxon>Fabaceae</taxon>
        <taxon>Papilionoideae</taxon>
        <taxon>50 kb inversion clade</taxon>
        <taxon>NPAAA clade</taxon>
        <taxon>Hologalegina</taxon>
        <taxon>IRL clade</taxon>
        <taxon>Trifolieae</taxon>
        <taxon>Trifolium</taxon>
    </lineage>
</organism>
<dbReference type="EMBL" id="LXQA011272295">
    <property type="protein sequence ID" value="MCI91451.1"/>
    <property type="molecule type" value="Genomic_DNA"/>
</dbReference>
<proteinExistence type="predicted"/>
<comment type="caution">
    <text evidence="1">The sequence shown here is derived from an EMBL/GenBank/DDBJ whole genome shotgun (WGS) entry which is preliminary data.</text>
</comment>
<keyword evidence="2" id="KW-1185">Reference proteome</keyword>